<sequence length="489" mass="52228">MAPVAENVQKVLESVKENKTTVAAVGLGGLAVAGAALYIRRRQLTPPAVGKYPVGTLPADAYDAVIVGAGPSGSVCAFYSAKAGAKVALLDKATFPRDKYCGDAVCTPAIRILEDMGVLKELMDNNEAHFADAGGFVSPMGISYVGASKEKLGEAACCAVKRINLDNRIAKKAKQAGADLKEGFEVTGATFDKEAGLWTVTAASGATVRGRMLVCADGATSQLATKLGYCTEAPRGVCSRAFVEGGTHNANFDGVCFYPKWSLPGYAALFKHPNDELNYCYYLIPCGKAGYCGDVTEADLARLHNDAITKDPFISAALGPNAKLERMRAASLRLGGQGLATTHDDHLMIIGDAAGHIDPLTGEGIHTAMMGGQAAANTLLDMRTTGDFSKASTAVYQRRWMAQYGHDFGLSTKFAELIYRYPIIMDAMASEVQRKGDAFMSKWAEIMTNMQPKTYFFRPDVAAQLGFAIVREVFEQKVLGKADKYQLKA</sequence>
<dbReference type="GO" id="GO:0071949">
    <property type="term" value="F:FAD binding"/>
    <property type="evidence" value="ECO:0007669"/>
    <property type="project" value="InterPro"/>
</dbReference>
<dbReference type="Gene3D" id="3.50.50.60">
    <property type="entry name" value="FAD/NAD(P)-binding domain"/>
    <property type="match status" value="1"/>
</dbReference>
<dbReference type="GO" id="GO:0016628">
    <property type="term" value="F:oxidoreductase activity, acting on the CH-CH group of donors, NAD or NADP as acceptor"/>
    <property type="evidence" value="ECO:0007669"/>
    <property type="project" value="InterPro"/>
</dbReference>
<reference evidence="4 5" key="1">
    <citation type="submission" date="2016-10" db="EMBL/GenBank/DDBJ databases">
        <authorList>
            <person name="Cai Z."/>
        </authorList>
    </citation>
    <scope>NUCLEOTIDE SEQUENCE [LARGE SCALE GENOMIC DNA]</scope>
</reference>
<dbReference type="PRINTS" id="PR00420">
    <property type="entry name" value="RNGMNOXGNASE"/>
</dbReference>
<keyword evidence="1" id="KW-1133">Transmembrane helix</keyword>
<dbReference type="STRING" id="3088.A0A383W9A2"/>
<dbReference type="EMBL" id="FNXT01001208">
    <property type="protein sequence ID" value="SZX74225.1"/>
    <property type="molecule type" value="Genomic_DNA"/>
</dbReference>
<keyword evidence="1" id="KW-0812">Transmembrane</keyword>
<name>A0A383W9A2_TETOB</name>
<dbReference type="InterPro" id="IPR002938">
    <property type="entry name" value="FAD-bd"/>
</dbReference>
<dbReference type="InterPro" id="IPR036188">
    <property type="entry name" value="FAD/NAD-bd_sf"/>
</dbReference>
<evidence type="ECO:0000313" key="3">
    <source>
        <dbReference type="EMBL" id="SZX67122.1"/>
    </source>
</evidence>
<gene>
    <name evidence="4" type="ORF">BQ4739_LOCUS14468</name>
    <name evidence="3" type="ORF">BQ4739_LOCUS7544</name>
</gene>
<dbReference type="Pfam" id="PF01494">
    <property type="entry name" value="FAD_binding_3"/>
    <property type="match status" value="1"/>
</dbReference>
<dbReference type="Proteomes" id="UP000256970">
    <property type="component" value="Unassembled WGS sequence"/>
</dbReference>
<accession>A0A383W9A2</accession>
<dbReference type="AlphaFoldDB" id="A0A383W9A2"/>
<dbReference type="NCBIfam" id="TIGR02032">
    <property type="entry name" value="GG-red-SF"/>
    <property type="match status" value="1"/>
</dbReference>
<feature type="transmembrane region" description="Helical" evidence="1">
    <location>
        <begin position="20"/>
        <end position="39"/>
    </location>
</feature>
<dbReference type="PANTHER" id="PTHR42685:SF22">
    <property type="entry name" value="CONDITIONED MEDIUM FACTOR RECEPTOR 1"/>
    <property type="match status" value="1"/>
</dbReference>
<proteinExistence type="predicted"/>
<dbReference type="SUPFAM" id="SSF51905">
    <property type="entry name" value="FAD/NAD(P)-binding domain"/>
    <property type="match status" value="1"/>
</dbReference>
<evidence type="ECO:0000313" key="5">
    <source>
        <dbReference type="Proteomes" id="UP000256970"/>
    </source>
</evidence>
<protein>
    <recommendedName>
        <fullName evidence="2">FAD-binding domain-containing protein</fullName>
    </recommendedName>
</protein>
<dbReference type="InterPro" id="IPR011777">
    <property type="entry name" value="Geranylgeranyl_Rdtase_fam"/>
</dbReference>
<dbReference type="EMBL" id="FNXT01000770">
    <property type="protein sequence ID" value="SZX67122.1"/>
    <property type="molecule type" value="Genomic_DNA"/>
</dbReference>
<organism evidence="4 5">
    <name type="scientific">Tetradesmus obliquus</name>
    <name type="common">Green alga</name>
    <name type="synonym">Acutodesmus obliquus</name>
    <dbReference type="NCBI Taxonomy" id="3088"/>
    <lineage>
        <taxon>Eukaryota</taxon>
        <taxon>Viridiplantae</taxon>
        <taxon>Chlorophyta</taxon>
        <taxon>core chlorophytes</taxon>
        <taxon>Chlorophyceae</taxon>
        <taxon>CS clade</taxon>
        <taxon>Sphaeropleales</taxon>
        <taxon>Scenedesmaceae</taxon>
        <taxon>Tetradesmus</taxon>
    </lineage>
</organism>
<dbReference type="PANTHER" id="PTHR42685">
    <property type="entry name" value="GERANYLGERANYL DIPHOSPHATE REDUCTASE"/>
    <property type="match status" value="1"/>
</dbReference>
<evidence type="ECO:0000259" key="2">
    <source>
        <dbReference type="Pfam" id="PF01494"/>
    </source>
</evidence>
<keyword evidence="1" id="KW-0472">Membrane</keyword>
<evidence type="ECO:0000256" key="1">
    <source>
        <dbReference type="SAM" id="Phobius"/>
    </source>
</evidence>
<keyword evidence="5" id="KW-1185">Reference proteome</keyword>
<dbReference type="InterPro" id="IPR050407">
    <property type="entry name" value="Geranylgeranyl_reductase"/>
</dbReference>
<feature type="domain" description="FAD-binding" evidence="2">
    <location>
        <begin position="62"/>
        <end position="384"/>
    </location>
</feature>
<evidence type="ECO:0000313" key="4">
    <source>
        <dbReference type="EMBL" id="SZX74225.1"/>
    </source>
</evidence>